<feature type="signal peptide" evidence="2">
    <location>
        <begin position="1"/>
        <end position="19"/>
    </location>
</feature>
<evidence type="ECO:0000256" key="1">
    <source>
        <dbReference type="SAM" id="MobiDB-lite"/>
    </source>
</evidence>
<dbReference type="PANTHER" id="PTHR36245">
    <property type="entry name" value="GLYCINE-RICH PROTEIN DOT1-LIKE"/>
    <property type="match status" value="1"/>
</dbReference>
<protein>
    <submittedName>
        <fullName evidence="3">Uncharacterized protein</fullName>
    </submittedName>
</protein>
<reference evidence="3 4" key="1">
    <citation type="journal article" date="2017" name="Mol. Plant">
        <title>The Genome of Medicinal Plant Macleaya cordata Provides New Insights into Benzylisoquinoline Alkaloids Metabolism.</title>
        <authorList>
            <person name="Liu X."/>
            <person name="Liu Y."/>
            <person name="Huang P."/>
            <person name="Ma Y."/>
            <person name="Qing Z."/>
            <person name="Tang Q."/>
            <person name="Cao H."/>
            <person name="Cheng P."/>
            <person name="Zheng Y."/>
            <person name="Yuan Z."/>
            <person name="Zhou Y."/>
            <person name="Liu J."/>
            <person name="Tang Z."/>
            <person name="Zhuo Y."/>
            <person name="Zhang Y."/>
            <person name="Yu L."/>
            <person name="Huang J."/>
            <person name="Yang P."/>
            <person name="Peng Q."/>
            <person name="Zhang J."/>
            <person name="Jiang W."/>
            <person name="Zhang Z."/>
            <person name="Lin K."/>
            <person name="Ro D.K."/>
            <person name="Chen X."/>
            <person name="Xiong X."/>
            <person name="Shang Y."/>
            <person name="Huang S."/>
            <person name="Zeng J."/>
        </authorList>
    </citation>
    <scope>NUCLEOTIDE SEQUENCE [LARGE SCALE GENOMIC DNA]</scope>
    <source>
        <strain evidence="4">cv. BLH2017</strain>
        <tissue evidence="3">Root</tissue>
    </source>
</reference>
<proteinExistence type="predicted"/>
<comment type="caution">
    <text evidence="3">The sequence shown here is derived from an EMBL/GenBank/DDBJ whole genome shotgun (WGS) entry which is preliminary data.</text>
</comment>
<feature type="region of interest" description="Disordered" evidence="1">
    <location>
        <begin position="69"/>
        <end position="88"/>
    </location>
</feature>
<dbReference type="OMA" id="NVNREMT"/>
<dbReference type="PANTHER" id="PTHR36245:SF5">
    <property type="entry name" value="GLYCINE-RICH PROTEIN DOT1-LIKE"/>
    <property type="match status" value="1"/>
</dbReference>
<dbReference type="InParanoid" id="A0A200Q6C2"/>
<sequence>MMGVFLILILSYNFHLISALSSSASPLHKPVLSSSSSSSADVQENNVNREMTNEKLLAGEGNNVVSINRRGFGGGRSSSASHGSGGGAGGRGGYVGAGRSYNGGGGQKGTGGGSKTPYGPGALGVIPLYAAGAGAGAANNHRSNQHHRNAAASPNHSQIGFISLRTGLILSLLLLSSF</sequence>
<evidence type="ECO:0000313" key="3">
    <source>
        <dbReference type="EMBL" id="OVA06039.1"/>
    </source>
</evidence>
<keyword evidence="2" id="KW-0732">Signal</keyword>
<dbReference type="AlphaFoldDB" id="A0A200Q6C2"/>
<evidence type="ECO:0000313" key="4">
    <source>
        <dbReference type="Proteomes" id="UP000195402"/>
    </source>
</evidence>
<gene>
    <name evidence="3" type="ORF">BVC80_1707g151</name>
</gene>
<name>A0A200Q6C2_MACCD</name>
<organism evidence="3 4">
    <name type="scientific">Macleaya cordata</name>
    <name type="common">Five-seeded plume-poppy</name>
    <name type="synonym">Bocconia cordata</name>
    <dbReference type="NCBI Taxonomy" id="56857"/>
    <lineage>
        <taxon>Eukaryota</taxon>
        <taxon>Viridiplantae</taxon>
        <taxon>Streptophyta</taxon>
        <taxon>Embryophyta</taxon>
        <taxon>Tracheophyta</taxon>
        <taxon>Spermatophyta</taxon>
        <taxon>Magnoliopsida</taxon>
        <taxon>Ranunculales</taxon>
        <taxon>Papaveraceae</taxon>
        <taxon>Papaveroideae</taxon>
        <taxon>Macleaya</taxon>
    </lineage>
</organism>
<dbReference type="Proteomes" id="UP000195402">
    <property type="component" value="Unassembled WGS sequence"/>
</dbReference>
<evidence type="ECO:0000256" key="2">
    <source>
        <dbReference type="SAM" id="SignalP"/>
    </source>
</evidence>
<keyword evidence="4" id="KW-1185">Reference proteome</keyword>
<accession>A0A200Q6C2</accession>
<feature type="chain" id="PRO_5012103177" evidence="2">
    <location>
        <begin position="20"/>
        <end position="178"/>
    </location>
</feature>
<dbReference type="EMBL" id="MVGT01002978">
    <property type="protein sequence ID" value="OVA06039.1"/>
    <property type="molecule type" value="Genomic_DNA"/>
</dbReference>